<name>A0A8S9XVH3_APOLU</name>
<gene>
    <name evidence="5" type="ORF">GE061_012833</name>
</gene>
<dbReference type="GO" id="GO:0016998">
    <property type="term" value="P:cell wall macromolecule catabolic process"/>
    <property type="evidence" value="ECO:0007669"/>
    <property type="project" value="InterPro"/>
</dbReference>
<dbReference type="InterPro" id="IPR017853">
    <property type="entry name" value="GH"/>
</dbReference>
<dbReference type="Gene3D" id="3.20.20.80">
    <property type="entry name" value="Glycosidases"/>
    <property type="match status" value="1"/>
</dbReference>
<dbReference type="GO" id="GO:0009253">
    <property type="term" value="P:peptidoglycan catabolic process"/>
    <property type="evidence" value="ECO:0007669"/>
    <property type="project" value="InterPro"/>
</dbReference>
<dbReference type="PROSITE" id="PS51904">
    <property type="entry name" value="GLYCOSYL_HYDROL_F25_2"/>
    <property type="match status" value="1"/>
</dbReference>
<dbReference type="Proteomes" id="UP000466442">
    <property type="component" value="Unassembled WGS sequence"/>
</dbReference>
<dbReference type="SUPFAM" id="SSF51445">
    <property type="entry name" value="(Trans)glycosidases"/>
    <property type="match status" value="1"/>
</dbReference>
<feature type="signal peptide" evidence="4">
    <location>
        <begin position="1"/>
        <end position="17"/>
    </location>
</feature>
<keyword evidence="4" id="KW-0732">Signal</keyword>
<dbReference type="OrthoDB" id="6590422at2759"/>
<dbReference type="SMART" id="SM00641">
    <property type="entry name" value="Glyco_25"/>
    <property type="match status" value="1"/>
</dbReference>
<protein>
    <recommendedName>
        <fullName evidence="7">Lysozyme</fullName>
    </recommendedName>
</protein>
<evidence type="ECO:0000256" key="2">
    <source>
        <dbReference type="ARBA" id="ARBA00022801"/>
    </source>
</evidence>
<comment type="similarity">
    <text evidence="1">Belongs to the glycosyl hydrolase 25 family.</text>
</comment>
<evidence type="ECO:0000256" key="3">
    <source>
        <dbReference type="ARBA" id="ARBA00023295"/>
    </source>
</evidence>
<keyword evidence="3" id="KW-0326">Glycosidase</keyword>
<comment type="caution">
    <text evidence="5">The sequence shown here is derived from an EMBL/GenBank/DDBJ whole genome shotgun (WGS) entry which is preliminary data.</text>
</comment>
<dbReference type="AlphaFoldDB" id="A0A8S9XVH3"/>
<dbReference type="GO" id="GO:0016052">
    <property type="term" value="P:carbohydrate catabolic process"/>
    <property type="evidence" value="ECO:0007669"/>
    <property type="project" value="TreeGrafter"/>
</dbReference>
<evidence type="ECO:0000256" key="4">
    <source>
        <dbReference type="SAM" id="SignalP"/>
    </source>
</evidence>
<sequence>MIVQPLILALMSVVVCATDEPPEVATTATDISHWQENIVWSEVIEGGIEIVIHKATQGSDYVDKTYAPRKKAAKAAGLKYWGAYHFADGTNGRRQGRHFLKNAGNVDFLAISLEVNPIKNRTTVTTKVAKKLVNYIWMKTGKFPFVYGSPNFLNTNLKYSKTLAKCPLWVANWRTYPPMVPKMWNYWVLWQYTNGEAGPKPHVVPGIGACDRDKVNTTAFLDYINYAQ</sequence>
<accession>A0A8S9XVH3</accession>
<dbReference type="PANTHER" id="PTHR34135:SF2">
    <property type="entry name" value="LYSOZYME"/>
    <property type="match status" value="1"/>
</dbReference>
<dbReference type="InterPro" id="IPR018077">
    <property type="entry name" value="Glyco_hydro_fam25_subgr"/>
</dbReference>
<dbReference type="InterPro" id="IPR002053">
    <property type="entry name" value="Glyco_hydro_25"/>
</dbReference>
<evidence type="ECO:0000313" key="5">
    <source>
        <dbReference type="EMBL" id="KAF6212311.1"/>
    </source>
</evidence>
<dbReference type="Pfam" id="PF01183">
    <property type="entry name" value="Glyco_hydro_25"/>
    <property type="match status" value="1"/>
</dbReference>
<evidence type="ECO:0008006" key="7">
    <source>
        <dbReference type="Google" id="ProtNLM"/>
    </source>
</evidence>
<dbReference type="GO" id="GO:0003796">
    <property type="term" value="F:lysozyme activity"/>
    <property type="evidence" value="ECO:0007669"/>
    <property type="project" value="InterPro"/>
</dbReference>
<keyword evidence="2" id="KW-0378">Hydrolase</keyword>
<evidence type="ECO:0000256" key="1">
    <source>
        <dbReference type="ARBA" id="ARBA00010646"/>
    </source>
</evidence>
<dbReference type="CDD" id="cd00599">
    <property type="entry name" value="GH25_muramidase"/>
    <property type="match status" value="1"/>
</dbReference>
<organism evidence="5 6">
    <name type="scientific">Apolygus lucorum</name>
    <name type="common">Small green plant bug</name>
    <name type="synonym">Lygocoris lucorum</name>
    <dbReference type="NCBI Taxonomy" id="248454"/>
    <lineage>
        <taxon>Eukaryota</taxon>
        <taxon>Metazoa</taxon>
        <taxon>Ecdysozoa</taxon>
        <taxon>Arthropoda</taxon>
        <taxon>Hexapoda</taxon>
        <taxon>Insecta</taxon>
        <taxon>Pterygota</taxon>
        <taxon>Neoptera</taxon>
        <taxon>Paraneoptera</taxon>
        <taxon>Hemiptera</taxon>
        <taxon>Heteroptera</taxon>
        <taxon>Panheteroptera</taxon>
        <taxon>Cimicomorpha</taxon>
        <taxon>Miridae</taxon>
        <taxon>Mirini</taxon>
        <taxon>Apolygus</taxon>
    </lineage>
</organism>
<reference evidence="5" key="1">
    <citation type="journal article" date="2021" name="Mol. Ecol. Resour.">
        <title>Apolygus lucorum genome provides insights into omnivorousness and mesophyll feeding.</title>
        <authorList>
            <person name="Liu Y."/>
            <person name="Liu H."/>
            <person name="Wang H."/>
            <person name="Huang T."/>
            <person name="Liu B."/>
            <person name="Yang B."/>
            <person name="Yin L."/>
            <person name="Li B."/>
            <person name="Zhang Y."/>
            <person name="Zhang S."/>
            <person name="Jiang F."/>
            <person name="Zhang X."/>
            <person name="Ren Y."/>
            <person name="Wang B."/>
            <person name="Wang S."/>
            <person name="Lu Y."/>
            <person name="Wu K."/>
            <person name="Fan W."/>
            <person name="Wang G."/>
        </authorList>
    </citation>
    <scope>NUCLEOTIDE SEQUENCE</scope>
    <source>
        <strain evidence="5">12Hb</strain>
    </source>
</reference>
<dbReference type="EMBL" id="WIXP02000004">
    <property type="protein sequence ID" value="KAF6212311.1"/>
    <property type="molecule type" value="Genomic_DNA"/>
</dbReference>
<proteinExistence type="inferred from homology"/>
<keyword evidence="6" id="KW-1185">Reference proteome</keyword>
<evidence type="ECO:0000313" key="6">
    <source>
        <dbReference type="Proteomes" id="UP000466442"/>
    </source>
</evidence>
<dbReference type="PANTHER" id="PTHR34135">
    <property type="entry name" value="LYSOZYME"/>
    <property type="match status" value="1"/>
</dbReference>
<feature type="chain" id="PRO_5035820681" description="Lysozyme" evidence="4">
    <location>
        <begin position="18"/>
        <end position="228"/>
    </location>
</feature>